<evidence type="ECO:0000313" key="3">
    <source>
        <dbReference type="Proteomes" id="UP000535182"/>
    </source>
</evidence>
<comment type="caution">
    <text evidence="2">The sequence shown here is derived from an EMBL/GenBank/DDBJ whole genome shotgun (WGS) entry which is preliminary data.</text>
</comment>
<dbReference type="InterPro" id="IPR036465">
    <property type="entry name" value="vWFA_dom_sf"/>
</dbReference>
<dbReference type="RefSeq" id="WP_183977027.1">
    <property type="nucleotide sequence ID" value="NZ_JACHEB010000005.1"/>
</dbReference>
<dbReference type="SUPFAM" id="SSF53300">
    <property type="entry name" value="vWA-like"/>
    <property type="match status" value="1"/>
</dbReference>
<dbReference type="AlphaFoldDB" id="A0A9X0U4G2"/>
<keyword evidence="3" id="KW-1185">Reference proteome</keyword>
<feature type="chain" id="PRO_5040746121" evidence="1">
    <location>
        <begin position="22"/>
        <end position="352"/>
    </location>
</feature>
<evidence type="ECO:0000313" key="2">
    <source>
        <dbReference type="EMBL" id="MBB5328975.1"/>
    </source>
</evidence>
<dbReference type="EMBL" id="JACHEB010000005">
    <property type="protein sequence ID" value="MBB5328975.1"/>
    <property type="molecule type" value="Genomic_DNA"/>
</dbReference>
<dbReference type="Proteomes" id="UP000535182">
    <property type="component" value="Unassembled WGS sequence"/>
</dbReference>
<name>A0A9X0U4G2_9BACT</name>
<reference evidence="2 3" key="1">
    <citation type="submission" date="2020-08" db="EMBL/GenBank/DDBJ databases">
        <title>Genomic Encyclopedia of Type Strains, Phase IV (KMG-V): Genome sequencing to study the core and pangenomes of soil and plant-associated prokaryotes.</title>
        <authorList>
            <person name="Whitman W."/>
        </authorList>
    </citation>
    <scope>NUCLEOTIDE SEQUENCE [LARGE SCALE GENOMIC DNA]</scope>
    <source>
        <strain evidence="2 3">X5P2</strain>
    </source>
</reference>
<protein>
    <submittedName>
        <fullName evidence="2">VWFA-related protein</fullName>
    </submittedName>
</protein>
<evidence type="ECO:0000256" key="1">
    <source>
        <dbReference type="SAM" id="SignalP"/>
    </source>
</evidence>
<accession>A0A9X0U4G2</accession>
<dbReference type="NCBIfam" id="TIGR03436">
    <property type="entry name" value="acidobact_VWFA"/>
    <property type="match status" value="1"/>
</dbReference>
<feature type="signal peptide" evidence="1">
    <location>
        <begin position="1"/>
        <end position="21"/>
    </location>
</feature>
<keyword evidence="1" id="KW-0732">Signal</keyword>
<dbReference type="Gene3D" id="3.40.50.410">
    <property type="entry name" value="von Willebrand factor, type A domain"/>
    <property type="match status" value="1"/>
</dbReference>
<proteinExistence type="predicted"/>
<gene>
    <name evidence="2" type="ORF">HDF14_002591</name>
</gene>
<organism evidence="2 3">
    <name type="scientific">Tunturiibacter gelidiferens</name>
    <dbReference type="NCBI Taxonomy" id="3069689"/>
    <lineage>
        <taxon>Bacteria</taxon>
        <taxon>Pseudomonadati</taxon>
        <taxon>Acidobacteriota</taxon>
        <taxon>Terriglobia</taxon>
        <taxon>Terriglobales</taxon>
        <taxon>Acidobacteriaceae</taxon>
        <taxon>Tunturiibacter</taxon>
    </lineage>
</organism>
<sequence>MKLKLRKFAAVVGIWSCVAFAQTTLHTTTTLVVVPTLVQTSDKDLVYSLRAEDFVLTDNGVPQKVTLEEEAKRPLSLVVLMQTGGDARGQFPSYAHLDTMIAELLGEAPNEVSIVNFDSQPEAASPFTTNVAEWGYAIDHPDTGDQGAAIFDSLAYGLDLLQKRPAGNRRAILLLSQEHDVGSKTPLKEVVREVGETNTAIYSVTFSAEKTAAREAFKNPGPSNPPITVGNVTPPTVGTYPKGGDSGSPAELKAYFNLSEPLRLILGAMSKNTSAEVATLSGGEWSGFDNAQELTQDLGVLTNHLHNSYVLSFAPTSSVPGLHTIKVQLIHHPELLVSARSNYWASEPSIQR</sequence>
<dbReference type="InterPro" id="IPR017802">
    <property type="entry name" value="VWFA-rel_acidobac-type"/>
</dbReference>